<dbReference type="Proteomes" id="UP001273589">
    <property type="component" value="Unassembled WGS sequence"/>
</dbReference>
<keyword evidence="2" id="KW-0472">Membrane</keyword>
<sequence>METFVTMIVITAVIIFGAFLIHRLNSQHSDRIADFHYGHSGMPVAGPAPSGSRKARGWAATTGTDSHRYRRDGGRGRFHLRRRRTQ</sequence>
<keyword evidence="2" id="KW-1133">Transmembrane helix</keyword>
<organism evidence="3 4">
    <name type="scientific">Streptomyces europaeiscabiei</name>
    <dbReference type="NCBI Taxonomy" id="146819"/>
    <lineage>
        <taxon>Bacteria</taxon>
        <taxon>Bacillati</taxon>
        <taxon>Actinomycetota</taxon>
        <taxon>Actinomycetes</taxon>
        <taxon>Kitasatosporales</taxon>
        <taxon>Streptomycetaceae</taxon>
        <taxon>Streptomyces</taxon>
    </lineage>
</organism>
<dbReference type="EMBL" id="JARAWN010000166">
    <property type="protein sequence ID" value="MDX3132834.1"/>
    <property type="molecule type" value="Genomic_DNA"/>
</dbReference>
<keyword evidence="2" id="KW-0812">Transmembrane</keyword>
<feature type="region of interest" description="Disordered" evidence="1">
    <location>
        <begin position="44"/>
        <end position="86"/>
    </location>
</feature>
<name>A0AAJ2PT25_9ACTN</name>
<evidence type="ECO:0000256" key="2">
    <source>
        <dbReference type="SAM" id="Phobius"/>
    </source>
</evidence>
<protein>
    <submittedName>
        <fullName evidence="3">Uncharacterized protein</fullName>
    </submittedName>
</protein>
<evidence type="ECO:0000313" key="4">
    <source>
        <dbReference type="Proteomes" id="UP001273589"/>
    </source>
</evidence>
<feature type="compositionally biased region" description="Basic residues" evidence="1">
    <location>
        <begin position="76"/>
        <end position="86"/>
    </location>
</feature>
<comment type="caution">
    <text evidence="3">The sequence shown here is derived from an EMBL/GenBank/DDBJ whole genome shotgun (WGS) entry which is preliminary data.</text>
</comment>
<evidence type="ECO:0000313" key="3">
    <source>
        <dbReference type="EMBL" id="MDX3132834.1"/>
    </source>
</evidence>
<dbReference type="RefSeq" id="WP_037702636.1">
    <property type="nucleotide sequence ID" value="NZ_JARAWN010000166.1"/>
</dbReference>
<feature type="transmembrane region" description="Helical" evidence="2">
    <location>
        <begin position="6"/>
        <end position="24"/>
    </location>
</feature>
<reference evidence="3" key="1">
    <citation type="journal article" date="2023" name="Microb. Genom.">
        <title>Mesoterricola silvestris gen. nov., sp. nov., Mesoterricola sediminis sp. nov., Geothrix oryzae sp. nov., Geothrix edaphica sp. nov., Geothrix rubra sp. nov., and Geothrix limicola sp. nov., six novel members of Acidobacteriota isolated from soils.</title>
        <authorList>
            <person name="Weisberg A.J."/>
            <person name="Pearce E."/>
            <person name="Kramer C.G."/>
            <person name="Chang J.H."/>
            <person name="Clarke C.R."/>
        </authorList>
    </citation>
    <scope>NUCLEOTIDE SEQUENCE</scope>
    <source>
        <strain evidence="3">ND06-05F</strain>
    </source>
</reference>
<feature type="compositionally biased region" description="Basic and acidic residues" evidence="1">
    <location>
        <begin position="65"/>
        <end position="75"/>
    </location>
</feature>
<proteinExistence type="predicted"/>
<gene>
    <name evidence="3" type="ORF">PV367_24340</name>
</gene>
<evidence type="ECO:0000256" key="1">
    <source>
        <dbReference type="SAM" id="MobiDB-lite"/>
    </source>
</evidence>
<dbReference type="AlphaFoldDB" id="A0AAJ2PT25"/>
<accession>A0AAJ2PT25</accession>